<keyword evidence="3 5" id="KW-1133">Transmembrane helix</keyword>
<evidence type="ECO:0000256" key="3">
    <source>
        <dbReference type="ARBA" id="ARBA00022989"/>
    </source>
</evidence>
<dbReference type="PANTHER" id="PTHR36460">
    <property type="entry name" value="UPF0132 DOMAIN PROTEIN (AFU_ORTHOLOGUE AFUA_3G10255)"/>
    <property type="match status" value="1"/>
</dbReference>
<dbReference type="AlphaFoldDB" id="A0A5D5ASE6"/>
<keyword evidence="4 5" id="KW-0472">Membrane</keyword>
<feature type="transmembrane region" description="Helical" evidence="5">
    <location>
        <begin position="88"/>
        <end position="121"/>
    </location>
</feature>
<name>A0A5D5ASE6_9EURY</name>
<evidence type="ECO:0000313" key="7">
    <source>
        <dbReference type="Proteomes" id="UP000324104"/>
    </source>
</evidence>
<dbReference type="PANTHER" id="PTHR36460:SF1">
    <property type="entry name" value="UPF0132 DOMAIN PROTEIN (AFU_ORTHOLOGUE AFUA_3G10255)"/>
    <property type="match status" value="1"/>
</dbReference>
<organism evidence="6 7">
    <name type="scientific">Natrialba swarupiae</name>
    <dbReference type="NCBI Taxonomy" id="2448032"/>
    <lineage>
        <taxon>Archaea</taxon>
        <taxon>Methanobacteriati</taxon>
        <taxon>Methanobacteriota</taxon>
        <taxon>Stenosarchaea group</taxon>
        <taxon>Halobacteria</taxon>
        <taxon>Halobacteriales</taxon>
        <taxon>Natrialbaceae</taxon>
        <taxon>Natrialba</taxon>
    </lineage>
</organism>
<reference evidence="6 7" key="1">
    <citation type="submission" date="2019-08" db="EMBL/GenBank/DDBJ databases">
        <title>Archaea genome.</title>
        <authorList>
            <person name="Kajale S."/>
            <person name="Shouche Y."/>
            <person name="Deshpande N."/>
            <person name="Sharma A."/>
        </authorList>
    </citation>
    <scope>NUCLEOTIDE SEQUENCE [LARGE SCALE GENOMIC DNA]</scope>
    <source>
        <strain evidence="6 7">ESP3B_9</strain>
    </source>
</reference>
<evidence type="ECO:0000256" key="2">
    <source>
        <dbReference type="ARBA" id="ARBA00022692"/>
    </source>
</evidence>
<dbReference type="GO" id="GO:0016020">
    <property type="term" value="C:membrane"/>
    <property type="evidence" value="ECO:0007669"/>
    <property type="project" value="UniProtKB-SubCell"/>
</dbReference>
<proteinExistence type="predicted"/>
<comment type="subcellular location">
    <subcellularLocation>
        <location evidence="1">Membrane</location>
        <topology evidence="1">Multi-pass membrane protein</topology>
    </subcellularLocation>
</comment>
<keyword evidence="2 5" id="KW-0812">Transmembrane</keyword>
<protein>
    <recommendedName>
        <fullName evidence="8">DUF4870 domain-containing protein</fullName>
    </recommendedName>
</protein>
<comment type="caution">
    <text evidence="6">The sequence shown here is derived from an EMBL/GenBank/DDBJ whole genome shotgun (WGS) entry which is preliminary data.</text>
</comment>
<feature type="transmembrane region" description="Helical" evidence="5">
    <location>
        <begin position="25"/>
        <end position="44"/>
    </location>
</feature>
<accession>A0A5D5ASE6</accession>
<sequence length="143" mass="15234">MATENVTAVESSASNETSLGPDGNVVAMLAYFFAPVCGVLVYALEEQNGFARYHAAQSIVFGLLVIAAYVGLWTISFVISMLVGEVPIIGFLLSILVGIIDAVITLVVWLAAFLVWLYLVAKAYQGEAVSLPLVTAIAEKHLL</sequence>
<gene>
    <name evidence="6" type="ORF">FYC77_10990</name>
</gene>
<evidence type="ECO:0008006" key="8">
    <source>
        <dbReference type="Google" id="ProtNLM"/>
    </source>
</evidence>
<keyword evidence="7" id="KW-1185">Reference proteome</keyword>
<feature type="transmembrane region" description="Helical" evidence="5">
    <location>
        <begin position="56"/>
        <end position="82"/>
    </location>
</feature>
<evidence type="ECO:0000256" key="4">
    <source>
        <dbReference type="ARBA" id="ARBA00023136"/>
    </source>
</evidence>
<evidence type="ECO:0000256" key="5">
    <source>
        <dbReference type="SAM" id="Phobius"/>
    </source>
</evidence>
<dbReference type="Proteomes" id="UP000324104">
    <property type="component" value="Unassembled WGS sequence"/>
</dbReference>
<evidence type="ECO:0000313" key="6">
    <source>
        <dbReference type="EMBL" id="TYT61991.1"/>
    </source>
</evidence>
<dbReference type="RefSeq" id="WP_149081552.1">
    <property type="nucleotide sequence ID" value="NZ_VTAW01000012.1"/>
</dbReference>
<evidence type="ECO:0000256" key="1">
    <source>
        <dbReference type="ARBA" id="ARBA00004141"/>
    </source>
</evidence>
<dbReference type="EMBL" id="VTAW01000012">
    <property type="protein sequence ID" value="TYT61991.1"/>
    <property type="molecule type" value="Genomic_DNA"/>
</dbReference>